<dbReference type="Proteomes" id="UP001054945">
    <property type="component" value="Unassembled WGS sequence"/>
</dbReference>
<sequence>MKNSGWPSSFTPEQLAEIRKVKVGRIVCDNSDDITTVPMNTFMKGDHMRNPFVEVQQSPFSTHGFNKMARYQLR</sequence>
<dbReference type="InterPro" id="IPR019791">
    <property type="entry name" value="Haem_peroxidase_animal"/>
</dbReference>
<protein>
    <submittedName>
        <fullName evidence="1">Chorion peroxidase</fullName>
    </submittedName>
</protein>
<dbReference type="GO" id="GO:0020037">
    <property type="term" value="F:heme binding"/>
    <property type="evidence" value="ECO:0007669"/>
    <property type="project" value="InterPro"/>
</dbReference>
<accession>A0AAV4X882</accession>
<evidence type="ECO:0000313" key="2">
    <source>
        <dbReference type="Proteomes" id="UP001054945"/>
    </source>
</evidence>
<dbReference type="GO" id="GO:0006979">
    <property type="term" value="P:response to oxidative stress"/>
    <property type="evidence" value="ECO:0007669"/>
    <property type="project" value="InterPro"/>
</dbReference>
<dbReference type="PROSITE" id="PS50292">
    <property type="entry name" value="PEROXIDASE_3"/>
    <property type="match status" value="1"/>
</dbReference>
<keyword evidence="2" id="KW-1185">Reference proteome</keyword>
<dbReference type="EMBL" id="BPLR01017297">
    <property type="protein sequence ID" value="GIY90166.1"/>
    <property type="molecule type" value="Genomic_DNA"/>
</dbReference>
<dbReference type="InterPro" id="IPR010255">
    <property type="entry name" value="Haem_peroxidase_sf"/>
</dbReference>
<name>A0AAV4X882_CAEEX</name>
<dbReference type="SUPFAM" id="SSF48113">
    <property type="entry name" value="Heme-dependent peroxidases"/>
    <property type="match status" value="1"/>
</dbReference>
<dbReference type="Gene3D" id="1.10.640.10">
    <property type="entry name" value="Haem peroxidase domain superfamily, animal type"/>
    <property type="match status" value="1"/>
</dbReference>
<dbReference type="GO" id="GO:0004601">
    <property type="term" value="F:peroxidase activity"/>
    <property type="evidence" value="ECO:0007669"/>
    <property type="project" value="UniProtKB-KW"/>
</dbReference>
<gene>
    <name evidence="1" type="primary">Pxt_0</name>
    <name evidence="1" type="ORF">CEXT_180321</name>
</gene>
<comment type="caution">
    <text evidence="1">The sequence shown here is derived from an EMBL/GenBank/DDBJ whole genome shotgun (WGS) entry which is preliminary data.</text>
</comment>
<keyword evidence="1" id="KW-0560">Oxidoreductase</keyword>
<organism evidence="1 2">
    <name type="scientific">Caerostris extrusa</name>
    <name type="common">Bark spider</name>
    <name type="synonym">Caerostris bankana</name>
    <dbReference type="NCBI Taxonomy" id="172846"/>
    <lineage>
        <taxon>Eukaryota</taxon>
        <taxon>Metazoa</taxon>
        <taxon>Ecdysozoa</taxon>
        <taxon>Arthropoda</taxon>
        <taxon>Chelicerata</taxon>
        <taxon>Arachnida</taxon>
        <taxon>Araneae</taxon>
        <taxon>Araneomorphae</taxon>
        <taxon>Entelegynae</taxon>
        <taxon>Araneoidea</taxon>
        <taxon>Araneidae</taxon>
        <taxon>Caerostris</taxon>
    </lineage>
</organism>
<evidence type="ECO:0000313" key="1">
    <source>
        <dbReference type="EMBL" id="GIY90166.1"/>
    </source>
</evidence>
<reference evidence="1 2" key="1">
    <citation type="submission" date="2021-06" db="EMBL/GenBank/DDBJ databases">
        <title>Caerostris extrusa draft genome.</title>
        <authorList>
            <person name="Kono N."/>
            <person name="Arakawa K."/>
        </authorList>
    </citation>
    <scope>NUCLEOTIDE SEQUENCE [LARGE SCALE GENOMIC DNA]</scope>
</reference>
<keyword evidence="1" id="KW-0575">Peroxidase</keyword>
<proteinExistence type="predicted"/>
<dbReference type="InterPro" id="IPR037120">
    <property type="entry name" value="Haem_peroxidase_sf_animal"/>
</dbReference>
<dbReference type="Pfam" id="PF03098">
    <property type="entry name" value="An_peroxidase"/>
    <property type="match status" value="1"/>
</dbReference>
<dbReference type="AlphaFoldDB" id="A0AAV4X882"/>